<name>A0AAW1JDA3_POPJA</name>
<gene>
    <name evidence="1" type="ORF">QE152_g30650</name>
</gene>
<keyword evidence="2" id="KW-1185">Reference proteome</keyword>
<evidence type="ECO:0000313" key="1">
    <source>
        <dbReference type="EMBL" id="KAK9701355.1"/>
    </source>
</evidence>
<dbReference type="EMBL" id="JASPKY010000415">
    <property type="protein sequence ID" value="KAK9701355.1"/>
    <property type="molecule type" value="Genomic_DNA"/>
</dbReference>
<organism evidence="1 2">
    <name type="scientific">Popillia japonica</name>
    <name type="common">Japanese beetle</name>
    <dbReference type="NCBI Taxonomy" id="7064"/>
    <lineage>
        <taxon>Eukaryota</taxon>
        <taxon>Metazoa</taxon>
        <taxon>Ecdysozoa</taxon>
        <taxon>Arthropoda</taxon>
        <taxon>Hexapoda</taxon>
        <taxon>Insecta</taxon>
        <taxon>Pterygota</taxon>
        <taxon>Neoptera</taxon>
        <taxon>Endopterygota</taxon>
        <taxon>Coleoptera</taxon>
        <taxon>Polyphaga</taxon>
        <taxon>Scarabaeiformia</taxon>
        <taxon>Scarabaeidae</taxon>
        <taxon>Rutelinae</taxon>
        <taxon>Popillia</taxon>
    </lineage>
</organism>
<reference evidence="1 2" key="1">
    <citation type="journal article" date="2024" name="BMC Genomics">
        <title>De novo assembly and annotation of Popillia japonica's genome with initial clues to its potential as an invasive pest.</title>
        <authorList>
            <person name="Cucini C."/>
            <person name="Boschi S."/>
            <person name="Funari R."/>
            <person name="Cardaioli E."/>
            <person name="Iannotti N."/>
            <person name="Marturano G."/>
            <person name="Paoli F."/>
            <person name="Bruttini M."/>
            <person name="Carapelli A."/>
            <person name="Frati F."/>
            <person name="Nardi F."/>
        </authorList>
    </citation>
    <scope>NUCLEOTIDE SEQUENCE [LARGE SCALE GENOMIC DNA]</scope>
    <source>
        <strain evidence="1">DMR45628</strain>
    </source>
</reference>
<accession>A0AAW1JDA3</accession>
<sequence length="105" mass="12123">MEDPGSKRPLTVHNAIINIAAAWEAIKPETNQLSLKPYKIVSRKQVSVITKLTSRWNKKNPVITKLTSRWKKKNPQYCRVLLDMLPLRTMLQPTKSVQSKILLKM</sequence>
<dbReference type="Proteomes" id="UP001458880">
    <property type="component" value="Unassembled WGS sequence"/>
</dbReference>
<protein>
    <recommendedName>
        <fullName evidence="3">DDE-1 domain-containing protein</fullName>
    </recommendedName>
</protein>
<comment type="caution">
    <text evidence="1">The sequence shown here is derived from an EMBL/GenBank/DDBJ whole genome shotgun (WGS) entry which is preliminary data.</text>
</comment>
<evidence type="ECO:0000313" key="2">
    <source>
        <dbReference type="Proteomes" id="UP001458880"/>
    </source>
</evidence>
<proteinExistence type="predicted"/>
<evidence type="ECO:0008006" key="3">
    <source>
        <dbReference type="Google" id="ProtNLM"/>
    </source>
</evidence>
<dbReference type="AlphaFoldDB" id="A0AAW1JDA3"/>